<accession>A0A0F4LFF2</accession>
<gene>
    <name evidence="5" type="primary">rmaB</name>
    <name evidence="5" type="ORF">JF74_05560</name>
</gene>
<dbReference type="GO" id="GO:0003677">
    <property type="term" value="F:DNA binding"/>
    <property type="evidence" value="ECO:0007669"/>
    <property type="project" value="UniProtKB-KW"/>
</dbReference>
<keyword evidence="1" id="KW-0805">Transcription regulation</keyword>
<dbReference type="PROSITE" id="PS50995">
    <property type="entry name" value="HTH_MARR_2"/>
    <property type="match status" value="1"/>
</dbReference>
<dbReference type="SUPFAM" id="SSF46785">
    <property type="entry name" value="Winged helix' DNA-binding domain"/>
    <property type="match status" value="1"/>
</dbReference>
<dbReference type="GO" id="GO:0003700">
    <property type="term" value="F:DNA-binding transcription factor activity"/>
    <property type="evidence" value="ECO:0007669"/>
    <property type="project" value="InterPro"/>
</dbReference>
<dbReference type="OrthoDB" id="3254893at2"/>
<reference evidence="5 6" key="1">
    <citation type="submission" date="2015-01" db="EMBL/GenBank/DDBJ databases">
        <title>Comparative genomics of the lactic acid bacteria isolated from the honey bee gut.</title>
        <authorList>
            <person name="Ellegaard K.M."/>
            <person name="Tamarit D."/>
            <person name="Javelind E."/>
            <person name="Olofsson T."/>
            <person name="Andersson S.G."/>
            <person name="Vasquez A."/>
        </authorList>
    </citation>
    <scope>NUCLEOTIDE SEQUENCE [LARGE SCALE GENOMIC DNA]</scope>
    <source>
        <strain evidence="5 6">Hma8</strain>
    </source>
</reference>
<comment type="caution">
    <text evidence="5">The sequence shown here is derived from an EMBL/GenBank/DDBJ whole genome shotgun (WGS) entry which is preliminary data.</text>
</comment>
<evidence type="ECO:0000313" key="6">
    <source>
        <dbReference type="Proteomes" id="UP000033531"/>
    </source>
</evidence>
<keyword evidence="3" id="KW-0804">Transcription</keyword>
<evidence type="ECO:0000256" key="3">
    <source>
        <dbReference type="ARBA" id="ARBA00023163"/>
    </source>
</evidence>
<evidence type="ECO:0000313" key="5">
    <source>
        <dbReference type="EMBL" id="KJY57033.1"/>
    </source>
</evidence>
<protein>
    <submittedName>
        <fullName evidence="5">MarR family transcriptional regulator</fullName>
    </submittedName>
</protein>
<evidence type="ECO:0000259" key="4">
    <source>
        <dbReference type="PROSITE" id="PS50995"/>
    </source>
</evidence>
<dbReference type="STRING" id="1218507.JF74_05560"/>
<dbReference type="PANTHER" id="PTHR42756:SF1">
    <property type="entry name" value="TRANSCRIPTIONAL REPRESSOR OF EMRAB OPERON"/>
    <property type="match status" value="1"/>
</dbReference>
<dbReference type="InterPro" id="IPR036390">
    <property type="entry name" value="WH_DNA-bd_sf"/>
</dbReference>
<dbReference type="PRINTS" id="PR00598">
    <property type="entry name" value="HTHMARR"/>
</dbReference>
<dbReference type="InterPro" id="IPR036388">
    <property type="entry name" value="WH-like_DNA-bd_sf"/>
</dbReference>
<dbReference type="HOGENOM" id="CLU_086301_0_0_9"/>
<dbReference type="EMBL" id="JXLI01000009">
    <property type="protein sequence ID" value="KJY57033.1"/>
    <property type="molecule type" value="Genomic_DNA"/>
</dbReference>
<sequence>MSQTSDQLMKQLHFIMRASRYYMFQNKEPISGQKRVLAILKLEDGLTQNYLAEILALKPGSLAELLKKMELKGGIRREVDEQDKRVKRVYLTESGKEKATKLAEQKAKQDTAPFFAGLTAEEQDQFGQYLQKIAAGWDDDFKDKASSFVDPAYRMERIKKWREYAAEHNFSRSDMRAMCHHMHERHHYHHDFPRTDFNRNYCDYDKMHGYDRDFWRKFWHNEDEDL</sequence>
<proteinExistence type="predicted"/>
<dbReference type="PATRIC" id="fig|1218507.3.peg.723"/>
<dbReference type="Gene3D" id="1.10.10.10">
    <property type="entry name" value="Winged helix-like DNA-binding domain superfamily/Winged helix DNA-binding domain"/>
    <property type="match status" value="1"/>
</dbReference>
<dbReference type="PANTHER" id="PTHR42756">
    <property type="entry name" value="TRANSCRIPTIONAL REGULATOR, MARR"/>
    <property type="match status" value="1"/>
</dbReference>
<evidence type="ECO:0000256" key="2">
    <source>
        <dbReference type="ARBA" id="ARBA00023125"/>
    </source>
</evidence>
<dbReference type="SMART" id="SM00347">
    <property type="entry name" value="HTH_MARR"/>
    <property type="match status" value="1"/>
</dbReference>
<name>A0A0F4LFF2_9LACO</name>
<dbReference type="AlphaFoldDB" id="A0A0F4LFF2"/>
<dbReference type="Pfam" id="PF01047">
    <property type="entry name" value="MarR"/>
    <property type="match status" value="1"/>
</dbReference>
<evidence type="ECO:0000256" key="1">
    <source>
        <dbReference type="ARBA" id="ARBA00023015"/>
    </source>
</evidence>
<keyword evidence="2" id="KW-0238">DNA-binding</keyword>
<feature type="domain" description="HTH marR-type" evidence="4">
    <location>
        <begin position="1"/>
        <end position="135"/>
    </location>
</feature>
<dbReference type="InterPro" id="IPR000835">
    <property type="entry name" value="HTH_MarR-typ"/>
</dbReference>
<organism evidence="5 6">
    <name type="scientific">Lactobacillus melliventris</name>
    <dbReference type="NCBI Taxonomy" id="1218507"/>
    <lineage>
        <taxon>Bacteria</taxon>
        <taxon>Bacillati</taxon>
        <taxon>Bacillota</taxon>
        <taxon>Bacilli</taxon>
        <taxon>Lactobacillales</taxon>
        <taxon>Lactobacillaceae</taxon>
        <taxon>Lactobacillus</taxon>
    </lineage>
</organism>
<dbReference type="Proteomes" id="UP000033531">
    <property type="component" value="Unassembled WGS sequence"/>
</dbReference>